<dbReference type="Gene3D" id="3.40.50.720">
    <property type="entry name" value="NAD(P)-binding Rossmann-like Domain"/>
    <property type="match status" value="1"/>
</dbReference>
<evidence type="ECO:0000259" key="1">
    <source>
        <dbReference type="Pfam" id="PF13460"/>
    </source>
</evidence>
<keyword evidence="3" id="KW-1185">Reference proteome</keyword>
<comment type="caution">
    <text evidence="2">The sequence shown here is derived from an EMBL/GenBank/DDBJ whole genome shotgun (WGS) entry which is preliminary data.</text>
</comment>
<dbReference type="InterPro" id="IPR052718">
    <property type="entry name" value="NmrA-type_oxidoreductase"/>
</dbReference>
<dbReference type="SUPFAM" id="SSF51735">
    <property type="entry name" value="NAD(P)-binding Rossmann-fold domains"/>
    <property type="match status" value="1"/>
</dbReference>
<dbReference type="Proteomes" id="UP001597252">
    <property type="component" value="Unassembled WGS sequence"/>
</dbReference>
<dbReference type="InterPro" id="IPR016040">
    <property type="entry name" value="NAD(P)-bd_dom"/>
</dbReference>
<dbReference type="PANTHER" id="PTHR47129">
    <property type="entry name" value="QUINONE OXIDOREDUCTASE 2"/>
    <property type="match status" value="1"/>
</dbReference>
<protein>
    <submittedName>
        <fullName evidence="2">NAD(P)H-binding protein</fullName>
    </submittedName>
</protein>
<reference evidence="3" key="1">
    <citation type="journal article" date="2019" name="Int. J. Syst. Evol. Microbiol.">
        <title>The Global Catalogue of Microorganisms (GCM) 10K type strain sequencing project: providing services to taxonomists for standard genome sequencing and annotation.</title>
        <authorList>
            <consortium name="The Broad Institute Genomics Platform"/>
            <consortium name="The Broad Institute Genome Sequencing Center for Infectious Disease"/>
            <person name="Wu L."/>
            <person name="Ma J."/>
        </authorList>
    </citation>
    <scope>NUCLEOTIDE SEQUENCE [LARGE SCALE GENOMIC DNA]</scope>
    <source>
        <strain evidence="3">CCM 8903</strain>
    </source>
</reference>
<accession>A0ABW4E9F6</accession>
<dbReference type="PANTHER" id="PTHR47129:SF1">
    <property type="entry name" value="NMRA-LIKE DOMAIN-CONTAINING PROTEIN"/>
    <property type="match status" value="1"/>
</dbReference>
<dbReference type="Pfam" id="PF13460">
    <property type="entry name" value="NAD_binding_10"/>
    <property type="match status" value="1"/>
</dbReference>
<evidence type="ECO:0000313" key="2">
    <source>
        <dbReference type="EMBL" id="MFD1485853.1"/>
    </source>
</evidence>
<dbReference type="EMBL" id="JBHTON010000045">
    <property type="protein sequence ID" value="MFD1485853.1"/>
    <property type="molecule type" value="Genomic_DNA"/>
</dbReference>
<sequence>MTTYALTGTTGHFGRIAVQQLVQQVGAQHVVALARNVAKAQALVPAGVTVRAGDYDDVAQLTAGLQGVDRLLFVSSQPGGAVSRQQQHQNVIAAAKAAGVGYLAYTSFPHADTATAALAADHQATEAAIKDSGIKHSFLRNNWYLENEAATLQAATSGQPFVYAAGDGQVGWALESEYAQAAVNVLTTAAPKAVYEFAGPMRTYRDLAAAITGDFDVQALTISDYQQSLADAGMPADIAAVVAAIQALIRDGQLQETTTDLPDVLGHELTPLAAAVQKVLGV</sequence>
<dbReference type="RefSeq" id="WP_125753858.1">
    <property type="nucleotide sequence ID" value="NZ_JBHTON010000045.1"/>
</dbReference>
<dbReference type="InterPro" id="IPR036291">
    <property type="entry name" value="NAD(P)-bd_dom_sf"/>
</dbReference>
<name>A0ABW4E9F6_9LACO</name>
<gene>
    <name evidence="2" type="ORF">ACFQ5J_11510</name>
</gene>
<organism evidence="2 3">
    <name type="scientific">Lacticaseibacillus baoqingensis</name>
    <dbReference type="NCBI Taxonomy" id="2486013"/>
    <lineage>
        <taxon>Bacteria</taxon>
        <taxon>Bacillati</taxon>
        <taxon>Bacillota</taxon>
        <taxon>Bacilli</taxon>
        <taxon>Lactobacillales</taxon>
        <taxon>Lactobacillaceae</taxon>
        <taxon>Lacticaseibacillus</taxon>
    </lineage>
</organism>
<dbReference type="Gene3D" id="3.90.25.10">
    <property type="entry name" value="UDP-galactose 4-epimerase, domain 1"/>
    <property type="match status" value="1"/>
</dbReference>
<evidence type="ECO:0000313" key="3">
    <source>
        <dbReference type="Proteomes" id="UP001597252"/>
    </source>
</evidence>
<feature type="domain" description="NAD(P)-binding" evidence="1">
    <location>
        <begin position="8"/>
        <end position="162"/>
    </location>
</feature>
<proteinExistence type="predicted"/>